<organism evidence="8 9">
    <name type="scientific">Bremerella alba</name>
    <dbReference type="NCBI Taxonomy" id="980252"/>
    <lineage>
        <taxon>Bacteria</taxon>
        <taxon>Pseudomonadati</taxon>
        <taxon>Planctomycetota</taxon>
        <taxon>Planctomycetia</taxon>
        <taxon>Pirellulales</taxon>
        <taxon>Pirellulaceae</taxon>
        <taxon>Bremerella</taxon>
    </lineage>
</organism>
<dbReference type="SUPFAM" id="SSF56349">
    <property type="entry name" value="DNA breaking-rejoining enzymes"/>
    <property type="match status" value="1"/>
</dbReference>
<keyword evidence="9" id="KW-1185">Reference proteome</keyword>
<evidence type="ECO:0000256" key="1">
    <source>
        <dbReference type="ARBA" id="ARBA00008857"/>
    </source>
</evidence>
<dbReference type="Pfam" id="PF13102">
    <property type="entry name" value="Phage_int_SAM_5"/>
    <property type="match status" value="1"/>
</dbReference>
<evidence type="ECO:0000256" key="2">
    <source>
        <dbReference type="ARBA" id="ARBA00022908"/>
    </source>
</evidence>
<dbReference type="PANTHER" id="PTHR30349:SF64">
    <property type="entry name" value="PROPHAGE INTEGRASE INTD-RELATED"/>
    <property type="match status" value="1"/>
</dbReference>
<comment type="similarity">
    <text evidence="1">Belongs to the 'phage' integrase family.</text>
</comment>
<accession>A0A7V9A5N1</accession>
<evidence type="ECO:0000256" key="3">
    <source>
        <dbReference type="ARBA" id="ARBA00023125"/>
    </source>
</evidence>
<gene>
    <name evidence="8" type="primary">xerC_1</name>
    <name evidence="8" type="ORF">HOV93_02230</name>
</gene>
<evidence type="ECO:0000259" key="7">
    <source>
        <dbReference type="PROSITE" id="PS51900"/>
    </source>
</evidence>
<dbReference type="PANTHER" id="PTHR30349">
    <property type="entry name" value="PHAGE INTEGRASE-RELATED"/>
    <property type="match status" value="1"/>
</dbReference>
<reference evidence="8 9" key="1">
    <citation type="submission" date="2020-05" db="EMBL/GenBank/DDBJ databases">
        <title>Bremerella alba sp. nov., a novel planctomycete isolated from the surface of the macroalga Fucus spiralis.</title>
        <authorList>
            <person name="Godinho O."/>
            <person name="Botelho R."/>
            <person name="Albuquerque L."/>
            <person name="Wiegand S."/>
            <person name="Da Costa M.S."/>
            <person name="Lobo-Da-Cunha A."/>
            <person name="Jogler C."/>
            <person name="Lage O.M."/>
        </authorList>
    </citation>
    <scope>NUCLEOTIDE SEQUENCE [LARGE SCALE GENOMIC DNA]</scope>
    <source>
        <strain evidence="8 9">FF15</strain>
    </source>
</reference>
<evidence type="ECO:0000313" key="9">
    <source>
        <dbReference type="Proteomes" id="UP000551616"/>
    </source>
</evidence>
<dbReference type="AlphaFoldDB" id="A0A7V9A5N1"/>
<name>A0A7V9A5N1_9BACT</name>
<dbReference type="EMBL" id="JABRWO010000001">
    <property type="protein sequence ID" value="MBA2113076.1"/>
    <property type="molecule type" value="Genomic_DNA"/>
</dbReference>
<keyword evidence="3 5" id="KW-0238">DNA-binding</keyword>
<dbReference type="InterPro" id="IPR002104">
    <property type="entry name" value="Integrase_catalytic"/>
</dbReference>
<comment type="caution">
    <text evidence="8">The sequence shown here is derived from an EMBL/GenBank/DDBJ whole genome shotgun (WGS) entry which is preliminary data.</text>
</comment>
<dbReference type="GO" id="GO:0006310">
    <property type="term" value="P:DNA recombination"/>
    <property type="evidence" value="ECO:0007669"/>
    <property type="project" value="UniProtKB-KW"/>
</dbReference>
<dbReference type="GO" id="GO:0015074">
    <property type="term" value="P:DNA integration"/>
    <property type="evidence" value="ECO:0007669"/>
    <property type="project" value="UniProtKB-KW"/>
</dbReference>
<dbReference type="InterPro" id="IPR025269">
    <property type="entry name" value="SAM-like_dom"/>
</dbReference>
<keyword evidence="2" id="KW-0229">DNA integration</keyword>
<evidence type="ECO:0000313" key="8">
    <source>
        <dbReference type="EMBL" id="MBA2113076.1"/>
    </source>
</evidence>
<sequence>MDVKVKVVKRKGVRNLYLRWVCPLSGKERQKSARTHRRSEAIKAAGKWEAELNSGRYATTQRIRWDEFRLRYEDEKLSSLAEQSFRTTSYALDHLEREINPRWLSDVDATRISYFQSRLRKRKLSEATIATYLRHLRAALSWAESVGLIAQIPRIQRPKRTRGSRHMRGRPITDQEFQRMLDITQAVRPHDFDLWKEYLKGLWLSGLRLSESLVLSWDADASLQIDLSGKYPRLRILAEAEKGHQDRLLPITPDFAELLLAIPGERVGPVFRLFKTEATKSRCRVGRTISRIGKKAGIITDPELGKYVTAHDLRRSYGTRWAMRVTPVMLRTLMRHRSIETTMKHYIDLDCEKLAAELWQQF</sequence>
<feature type="domain" description="Tyr recombinase" evidence="6">
    <location>
        <begin position="167"/>
        <end position="359"/>
    </location>
</feature>
<dbReference type="Pfam" id="PF00589">
    <property type="entry name" value="Phage_integrase"/>
    <property type="match status" value="1"/>
</dbReference>
<dbReference type="InterPro" id="IPR050090">
    <property type="entry name" value="Tyrosine_recombinase_XerCD"/>
</dbReference>
<dbReference type="Proteomes" id="UP000551616">
    <property type="component" value="Unassembled WGS sequence"/>
</dbReference>
<dbReference type="PROSITE" id="PS51900">
    <property type="entry name" value="CB"/>
    <property type="match status" value="1"/>
</dbReference>
<evidence type="ECO:0000259" key="6">
    <source>
        <dbReference type="PROSITE" id="PS51898"/>
    </source>
</evidence>
<dbReference type="InterPro" id="IPR044068">
    <property type="entry name" value="CB"/>
</dbReference>
<dbReference type="InterPro" id="IPR013762">
    <property type="entry name" value="Integrase-like_cat_sf"/>
</dbReference>
<dbReference type="PROSITE" id="PS51898">
    <property type="entry name" value="TYR_RECOMBINASE"/>
    <property type="match status" value="1"/>
</dbReference>
<dbReference type="Gene3D" id="1.10.150.130">
    <property type="match status" value="1"/>
</dbReference>
<dbReference type="InterPro" id="IPR010998">
    <property type="entry name" value="Integrase_recombinase_N"/>
</dbReference>
<protein>
    <submittedName>
        <fullName evidence="8">Tyrosine recombinase XerC</fullName>
    </submittedName>
</protein>
<dbReference type="InterPro" id="IPR011010">
    <property type="entry name" value="DNA_brk_join_enz"/>
</dbReference>
<proteinExistence type="inferred from homology"/>
<dbReference type="RefSeq" id="WP_207394595.1">
    <property type="nucleotide sequence ID" value="NZ_JABRWO010000001.1"/>
</dbReference>
<evidence type="ECO:0000256" key="4">
    <source>
        <dbReference type="ARBA" id="ARBA00023172"/>
    </source>
</evidence>
<dbReference type="Gene3D" id="1.10.443.10">
    <property type="entry name" value="Intergrase catalytic core"/>
    <property type="match status" value="1"/>
</dbReference>
<keyword evidence="4" id="KW-0233">DNA recombination</keyword>
<dbReference type="GO" id="GO:0003677">
    <property type="term" value="F:DNA binding"/>
    <property type="evidence" value="ECO:0007669"/>
    <property type="project" value="UniProtKB-UniRule"/>
</dbReference>
<evidence type="ECO:0000256" key="5">
    <source>
        <dbReference type="PROSITE-ProRule" id="PRU01248"/>
    </source>
</evidence>
<feature type="domain" description="Core-binding (CB)" evidence="7">
    <location>
        <begin position="63"/>
        <end position="144"/>
    </location>
</feature>